<dbReference type="OrthoDB" id="1166329at2759"/>
<dbReference type="RefSeq" id="XP_007605426.1">
    <property type="nucleotide sequence ID" value="XM_007605364.1"/>
</dbReference>
<dbReference type="InterPro" id="IPR038661">
    <property type="entry name" value="Ribosomal_eL33_sf"/>
</dbReference>
<dbReference type="PANTHER" id="PTHR10902">
    <property type="entry name" value="60S RIBOSOMAL PROTEIN L35A"/>
    <property type="match status" value="1"/>
</dbReference>
<sequence>MQEALQNTTIPAVFVSHKRGLDVIHPERALLRINNVNNKETASKYIKNAVLFIYTNKKGETIYNNGVITRVHGNKGVVRAKFERNLCPKAIGQVVLVKLYKLENCQL</sequence>
<evidence type="ECO:0000256" key="2">
    <source>
        <dbReference type="ARBA" id="ARBA00022980"/>
    </source>
</evidence>
<dbReference type="GO" id="GO:0005840">
    <property type="term" value="C:ribosome"/>
    <property type="evidence" value="ECO:0007669"/>
    <property type="project" value="UniProtKB-KW"/>
</dbReference>
<dbReference type="InterPro" id="IPR009000">
    <property type="entry name" value="Transl_B-barrel_sf"/>
</dbReference>
<dbReference type="AlphaFoldDB" id="L2GJB0"/>
<keyword evidence="3" id="KW-0687">Ribonucleoprotein</keyword>
<accession>L2GJB0</accession>
<dbReference type="OMA" id="YRTNKHH"/>
<protein>
    <recommendedName>
        <fullName evidence="6">Ribosomal protein L35Ae</fullName>
    </recommendedName>
</protein>
<dbReference type="GeneID" id="19882691"/>
<dbReference type="VEuPathDB" id="MicrosporidiaDB:VICG_01981"/>
<dbReference type="InParanoid" id="L2GJB0"/>
<evidence type="ECO:0000256" key="3">
    <source>
        <dbReference type="ARBA" id="ARBA00023274"/>
    </source>
</evidence>
<evidence type="ECO:0000313" key="4">
    <source>
        <dbReference type="EMBL" id="ELA40951.1"/>
    </source>
</evidence>
<comment type="similarity">
    <text evidence="1">Belongs to the eukaryotic ribosomal protein eL33 family.</text>
</comment>
<keyword evidence="2" id="KW-0689">Ribosomal protein</keyword>
<dbReference type="FunCoup" id="L2GJB0">
    <property type="interactions" value="127"/>
</dbReference>
<dbReference type="InterPro" id="IPR001780">
    <property type="entry name" value="Ribosomal_eL33"/>
</dbReference>
<dbReference type="STRING" id="993615.L2GJB0"/>
<dbReference type="Gene3D" id="2.40.10.190">
    <property type="entry name" value="translation elongation factor selb, chain A, domain 4"/>
    <property type="match status" value="1"/>
</dbReference>
<dbReference type="GO" id="GO:0006412">
    <property type="term" value="P:translation"/>
    <property type="evidence" value="ECO:0007669"/>
    <property type="project" value="InterPro"/>
</dbReference>
<reference evidence="5" key="1">
    <citation type="submission" date="2011-05" db="EMBL/GenBank/DDBJ databases">
        <title>The genome sequence of Vittaforma corneae strain ATCC 50505.</title>
        <authorList>
            <consortium name="The Broad Institute Genome Sequencing Platform"/>
            <person name="Cuomo C."/>
            <person name="Didier E."/>
            <person name="Bowers L."/>
            <person name="Young S.K."/>
            <person name="Zeng Q."/>
            <person name="Gargeya S."/>
            <person name="Fitzgerald M."/>
            <person name="Haas B."/>
            <person name="Abouelleil A."/>
            <person name="Alvarado L."/>
            <person name="Arachchi H.M."/>
            <person name="Berlin A."/>
            <person name="Chapman S.B."/>
            <person name="Gearin G."/>
            <person name="Goldberg J."/>
            <person name="Griggs A."/>
            <person name="Gujja S."/>
            <person name="Hansen M."/>
            <person name="Heiman D."/>
            <person name="Howarth C."/>
            <person name="Larimer J."/>
            <person name="Lui A."/>
            <person name="MacDonald P.J.P."/>
            <person name="McCowen C."/>
            <person name="Montmayeur A."/>
            <person name="Murphy C."/>
            <person name="Neiman D."/>
            <person name="Pearson M."/>
            <person name="Priest M."/>
            <person name="Roberts A."/>
            <person name="Saif S."/>
            <person name="Shea T."/>
            <person name="Sisk P."/>
            <person name="Stolte C."/>
            <person name="Sykes S."/>
            <person name="Wortman J."/>
            <person name="Nusbaum C."/>
            <person name="Birren B."/>
        </authorList>
    </citation>
    <scope>NUCLEOTIDE SEQUENCE [LARGE SCALE GENOMIC DNA]</scope>
    <source>
        <strain evidence="5">ATCC 50505</strain>
    </source>
</reference>
<dbReference type="SUPFAM" id="SSF50447">
    <property type="entry name" value="Translation proteins"/>
    <property type="match status" value="1"/>
</dbReference>
<organism evidence="4 5">
    <name type="scientific">Vittaforma corneae (strain ATCC 50505)</name>
    <name type="common">Microsporidian parasite</name>
    <name type="synonym">Nosema corneum</name>
    <dbReference type="NCBI Taxonomy" id="993615"/>
    <lineage>
        <taxon>Eukaryota</taxon>
        <taxon>Fungi</taxon>
        <taxon>Fungi incertae sedis</taxon>
        <taxon>Microsporidia</taxon>
        <taxon>Nosematidae</taxon>
        <taxon>Vittaforma</taxon>
    </lineage>
</organism>
<name>L2GJB0_VITCO</name>
<dbReference type="GO" id="GO:0003735">
    <property type="term" value="F:structural constituent of ribosome"/>
    <property type="evidence" value="ECO:0007669"/>
    <property type="project" value="InterPro"/>
</dbReference>
<gene>
    <name evidence="4" type="ORF">VICG_01981</name>
</gene>
<proteinExistence type="inferred from homology"/>
<keyword evidence="5" id="KW-1185">Reference proteome</keyword>
<dbReference type="EMBL" id="JH370153">
    <property type="protein sequence ID" value="ELA40951.1"/>
    <property type="molecule type" value="Genomic_DNA"/>
</dbReference>
<evidence type="ECO:0000256" key="1">
    <source>
        <dbReference type="ARBA" id="ARBA00009269"/>
    </source>
</evidence>
<dbReference type="HOGENOM" id="CLU_100745_3_0_1"/>
<dbReference type="Proteomes" id="UP000011082">
    <property type="component" value="Unassembled WGS sequence"/>
</dbReference>
<dbReference type="Pfam" id="PF01247">
    <property type="entry name" value="Ribosomal_L35Ae"/>
    <property type="match status" value="1"/>
</dbReference>
<dbReference type="GO" id="GO:1990904">
    <property type="term" value="C:ribonucleoprotein complex"/>
    <property type="evidence" value="ECO:0007669"/>
    <property type="project" value="UniProtKB-KW"/>
</dbReference>
<evidence type="ECO:0008006" key="6">
    <source>
        <dbReference type="Google" id="ProtNLM"/>
    </source>
</evidence>
<evidence type="ECO:0000313" key="5">
    <source>
        <dbReference type="Proteomes" id="UP000011082"/>
    </source>
</evidence>